<dbReference type="Gene3D" id="3.30.300.90">
    <property type="entry name" value="BolA-like"/>
    <property type="match status" value="1"/>
</dbReference>
<dbReference type="GO" id="GO:0005759">
    <property type="term" value="C:mitochondrial matrix"/>
    <property type="evidence" value="ECO:0007669"/>
    <property type="project" value="TreeGrafter"/>
</dbReference>
<dbReference type="AlphaFoldDB" id="A0AAD6XHC2"/>
<dbReference type="PIRSF" id="PIRSF003113">
    <property type="entry name" value="BolA"/>
    <property type="match status" value="1"/>
</dbReference>
<comment type="similarity">
    <text evidence="1">Belongs to the BolA/IbaG family.</text>
</comment>
<evidence type="ECO:0000256" key="1">
    <source>
        <dbReference type="RuleBase" id="RU003860"/>
    </source>
</evidence>
<protein>
    <submittedName>
        <fullName evidence="2">Bola-like protein</fullName>
    </submittedName>
</protein>
<dbReference type="PANTHER" id="PTHR46230:SF7">
    <property type="entry name" value="BOLA-LIKE PROTEIN 1"/>
    <property type="match status" value="1"/>
</dbReference>
<evidence type="ECO:0000313" key="2">
    <source>
        <dbReference type="EMBL" id="KAJ7079104.1"/>
    </source>
</evidence>
<gene>
    <name evidence="2" type="ORF">B0H15DRAFT_788198</name>
</gene>
<sequence length="104" mass="11564">MATPTAGPIESAIRDKLTTQFSPMLLHIRNDSAQHRHHSAMREQGGGAETHFSVKIVSSAFRSKTTIQRHRLIHAALKEELDAGLHSLSLQTKTEQEEEALEIV</sequence>
<accession>A0AAD6XHC2</accession>
<dbReference type="EMBL" id="JARJCN010000062">
    <property type="protein sequence ID" value="KAJ7079104.1"/>
    <property type="molecule type" value="Genomic_DNA"/>
</dbReference>
<proteinExistence type="inferred from homology"/>
<name>A0AAD6XHC2_9AGAR</name>
<dbReference type="SUPFAM" id="SSF82657">
    <property type="entry name" value="BolA-like"/>
    <property type="match status" value="1"/>
</dbReference>
<keyword evidence="3" id="KW-1185">Reference proteome</keyword>
<dbReference type="PANTHER" id="PTHR46230">
    <property type="match status" value="1"/>
</dbReference>
<dbReference type="GO" id="GO:0044572">
    <property type="term" value="P:[4Fe-4S] cluster assembly"/>
    <property type="evidence" value="ECO:0007669"/>
    <property type="project" value="TreeGrafter"/>
</dbReference>
<dbReference type="InterPro" id="IPR036065">
    <property type="entry name" value="BolA-like_sf"/>
</dbReference>
<dbReference type="InterPro" id="IPR002634">
    <property type="entry name" value="BolA"/>
</dbReference>
<comment type="caution">
    <text evidence="2">The sequence shown here is derived from an EMBL/GenBank/DDBJ whole genome shotgun (WGS) entry which is preliminary data.</text>
</comment>
<dbReference type="Proteomes" id="UP001222325">
    <property type="component" value="Unassembled WGS sequence"/>
</dbReference>
<reference evidence="2" key="1">
    <citation type="submission" date="2023-03" db="EMBL/GenBank/DDBJ databases">
        <title>Massive genome expansion in bonnet fungi (Mycena s.s.) driven by repeated elements and novel gene families across ecological guilds.</title>
        <authorList>
            <consortium name="Lawrence Berkeley National Laboratory"/>
            <person name="Harder C.B."/>
            <person name="Miyauchi S."/>
            <person name="Viragh M."/>
            <person name="Kuo A."/>
            <person name="Thoen E."/>
            <person name="Andreopoulos B."/>
            <person name="Lu D."/>
            <person name="Skrede I."/>
            <person name="Drula E."/>
            <person name="Henrissat B."/>
            <person name="Morin E."/>
            <person name="Kohler A."/>
            <person name="Barry K."/>
            <person name="LaButti K."/>
            <person name="Morin E."/>
            <person name="Salamov A."/>
            <person name="Lipzen A."/>
            <person name="Mereny Z."/>
            <person name="Hegedus B."/>
            <person name="Baldrian P."/>
            <person name="Stursova M."/>
            <person name="Weitz H."/>
            <person name="Taylor A."/>
            <person name="Grigoriev I.V."/>
            <person name="Nagy L.G."/>
            <person name="Martin F."/>
            <person name="Kauserud H."/>
        </authorList>
    </citation>
    <scope>NUCLEOTIDE SEQUENCE</scope>
    <source>
        <strain evidence="2">CBHHK173m</strain>
    </source>
</reference>
<dbReference type="Pfam" id="PF01722">
    <property type="entry name" value="BolA"/>
    <property type="match status" value="1"/>
</dbReference>
<organism evidence="2 3">
    <name type="scientific">Mycena belliarum</name>
    <dbReference type="NCBI Taxonomy" id="1033014"/>
    <lineage>
        <taxon>Eukaryota</taxon>
        <taxon>Fungi</taxon>
        <taxon>Dikarya</taxon>
        <taxon>Basidiomycota</taxon>
        <taxon>Agaricomycotina</taxon>
        <taxon>Agaricomycetes</taxon>
        <taxon>Agaricomycetidae</taxon>
        <taxon>Agaricales</taxon>
        <taxon>Marasmiineae</taxon>
        <taxon>Mycenaceae</taxon>
        <taxon>Mycena</taxon>
    </lineage>
</organism>
<evidence type="ECO:0000313" key="3">
    <source>
        <dbReference type="Proteomes" id="UP001222325"/>
    </source>
</evidence>